<dbReference type="Pfam" id="PF02868">
    <property type="entry name" value="Peptidase_M4_C"/>
    <property type="match status" value="1"/>
</dbReference>
<evidence type="ECO:0000256" key="4">
    <source>
        <dbReference type="ARBA" id="ARBA00022833"/>
    </source>
</evidence>
<dbReference type="SUPFAM" id="SSF55486">
    <property type="entry name" value="Metalloproteases ('zincins'), catalytic domain"/>
    <property type="match status" value="1"/>
</dbReference>
<protein>
    <submittedName>
        <fullName evidence="8">Zincin</fullName>
    </submittedName>
</protein>
<dbReference type="PANTHER" id="PTHR43579">
    <property type="match status" value="1"/>
</dbReference>
<dbReference type="GO" id="GO:0046872">
    <property type="term" value="F:metal ion binding"/>
    <property type="evidence" value="ECO:0007669"/>
    <property type="project" value="UniProtKB-KW"/>
</dbReference>
<organism evidence="8 9">
    <name type="scientific">Glonium stellatum</name>
    <dbReference type="NCBI Taxonomy" id="574774"/>
    <lineage>
        <taxon>Eukaryota</taxon>
        <taxon>Fungi</taxon>
        <taxon>Dikarya</taxon>
        <taxon>Ascomycota</taxon>
        <taxon>Pezizomycotina</taxon>
        <taxon>Dothideomycetes</taxon>
        <taxon>Pleosporomycetidae</taxon>
        <taxon>Gloniales</taxon>
        <taxon>Gloniaceae</taxon>
        <taxon>Glonium</taxon>
    </lineage>
</organism>
<feature type="non-terminal residue" evidence="8">
    <location>
        <position position="296"/>
    </location>
</feature>
<keyword evidence="4" id="KW-0862">Zinc</keyword>
<evidence type="ECO:0000256" key="2">
    <source>
        <dbReference type="ARBA" id="ARBA00022723"/>
    </source>
</evidence>
<dbReference type="InterPro" id="IPR027268">
    <property type="entry name" value="Peptidase_M4/M1_CTD_sf"/>
</dbReference>
<dbReference type="Pfam" id="PF01447">
    <property type="entry name" value="Peptidase_M4"/>
    <property type="match status" value="1"/>
</dbReference>
<dbReference type="OrthoDB" id="5332336at2759"/>
<keyword evidence="3" id="KW-0378">Hydrolase</keyword>
<dbReference type="AlphaFoldDB" id="A0A8E2EWA6"/>
<gene>
    <name evidence="8" type="ORF">AOQ84DRAFT_269041</name>
</gene>
<evidence type="ECO:0000256" key="3">
    <source>
        <dbReference type="ARBA" id="ARBA00022801"/>
    </source>
</evidence>
<sequence length="296" mass="33261">QPLPGIQYRTSQEPEVEDQDVNACMDGLRTTYNFYRTVFDRKSVDDDGLQLEASIHYSIRFGNAFWDGTAKQMVFGDGDGNSRFGRFAGLFNPGCFVNSLDVIAHELTHAVTQFTANLEYQGQSGALNESMSDVFGAMVVQWKNDQTVDQADWLMGKDIIYQNSESLPESAKNAHSLRSIKDPEASTNLDPQPASVQSTLYFKKEESTEEDDDYGGVHMNSGVPNFAFYKVAMALGGRSWDRAGKIWYDTLTDKRLQRKAKFVDFARLTVDHAQKLYPEDKSVAQVVQKAWEEVGV</sequence>
<dbReference type="Gene3D" id="1.10.390.10">
    <property type="entry name" value="Neutral Protease Domain 2"/>
    <property type="match status" value="1"/>
</dbReference>
<keyword evidence="9" id="KW-1185">Reference proteome</keyword>
<dbReference type="Gene3D" id="3.10.170.10">
    <property type="match status" value="1"/>
</dbReference>
<dbReference type="Proteomes" id="UP000250140">
    <property type="component" value="Unassembled WGS sequence"/>
</dbReference>
<dbReference type="GO" id="GO:0006508">
    <property type="term" value="P:proteolysis"/>
    <property type="evidence" value="ECO:0007669"/>
    <property type="project" value="UniProtKB-KW"/>
</dbReference>
<accession>A0A8E2EWA6</accession>
<dbReference type="PANTHER" id="PTHR43579:SF1">
    <property type="entry name" value="NEUTRAL METALLOPROTEINASE"/>
    <property type="match status" value="1"/>
</dbReference>
<feature type="domain" description="Peptidase M4" evidence="6">
    <location>
        <begin position="18"/>
        <end position="113"/>
    </location>
</feature>
<keyword evidence="2" id="KW-0479">Metal-binding</keyword>
<evidence type="ECO:0000313" key="8">
    <source>
        <dbReference type="EMBL" id="OCL05503.1"/>
    </source>
</evidence>
<feature type="domain" description="Peptidase M4 C-terminal" evidence="7">
    <location>
        <begin position="116"/>
        <end position="296"/>
    </location>
</feature>
<dbReference type="EMBL" id="KV750268">
    <property type="protein sequence ID" value="OCL05503.1"/>
    <property type="molecule type" value="Genomic_DNA"/>
</dbReference>
<evidence type="ECO:0000259" key="6">
    <source>
        <dbReference type="Pfam" id="PF01447"/>
    </source>
</evidence>
<keyword evidence="5" id="KW-0482">Metalloprotease</keyword>
<dbReference type="GO" id="GO:0004222">
    <property type="term" value="F:metalloendopeptidase activity"/>
    <property type="evidence" value="ECO:0007669"/>
    <property type="project" value="InterPro"/>
</dbReference>
<dbReference type="InterPro" id="IPR052759">
    <property type="entry name" value="Metalloprotease_M4"/>
</dbReference>
<evidence type="ECO:0000259" key="7">
    <source>
        <dbReference type="Pfam" id="PF02868"/>
    </source>
</evidence>
<reference evidence="8 9" key="1">
    <citation type="journal article" date="2016" name="Nat. Commun.">
        <title>Ectomycorrhizal ecology is imprinted in the genome of the dominant symbiotic fungus Cenococcum geophilum.</title>
        <authorList>
            <consortium name="DOE Joint Genome Institute"/>
            <person name="Peter M."/>
            <person name="Kohler A."/>
            <person name="Ohm R.A."/>
            <person name="Kuo A."/>
            <person name="Krutzmann J."/>
            <person name="Morin E."/>
            <person name="Arend M."/>
            <person name="Barry K.W."/>
            <person name="Binder M."/>
            <person name="Choi C."/>
            <person name="Clum A."/>
            <person name="Copeland A."/>
            <person name="Grisel N."/>
            <person name="Haridas S."/>
            <person name="Kipfer T."/>
            <person name="LaButti K."/>
            <person name="Lindquist E."/>
            <person name="Lipzen A."/>
            <person name="Maire R."/>
            <person name="Meier B."/>
            <person name="Mihaltcheva S."/>
            <person name="Molinier V."/>
            <person name="Murat C."/>
            <person name="Poggeler S."/>
            <person name="Quandt C.A."/>
            <person name="Sperisen C."/>
            <person name="Tritt A."/>
            <person name="Tisserant E."/>
            <person name="Crous P.W."/>
            <person name="Henrissat B."/>
            <person name="Nehls U."/>
            <person name="Egli S."/>
            <person name="Spatafora J.W."/>
            <person name="Grigoriev I.V."/>
            <person name="Martin F.M."/>
        </authorList>
    </citation>
    <scope>NUCLEOTIDE SEQUENCE [LARGE SCALE GENOMIC DNA]</scope>
    <source>
        <strain evidence="8 9">CBS 207.34</strain>
    </source>
</reference>
<keyword evidence="1" id="KW-0645">Protease</keyword>
<evidence type="ECO:0000256" key="1">
    <source>
        <dbReference type="ARBA" id="ARBA00022670"/>
    </source>
</evidence>
<dbReference type="InterPro" id="IPR001570">
    <property type="entry name" value="Peptidase_M4_C_domain"/>
</dbReference>
<dbReference type="InterPro" id="IPR013856">
    <property type="entry name" value="Peptidase_M4_domain"/>
</dbReference>
<evidence type="ECO:0000313" key="9">
    <source>
        <dbReference type="Proteomes" id="UP000250140"/>
    </source>
</evidence>
<evidence type="ECO:0000256" key="5">
    <source>
        <dbReference type="ARBA" id="ARBA00023049"/>
    </source>
</evidence>
<dbReference type="CDD" id="cd09597">
    <property type="entry name" value="M4_TLP"/>
    <property type="match status" value="1"/>
</dbReference>
<feature type="non-terminal residue" evidence="8">
    <location>
        <position position="1"/>
    </location>
</feature>
<proteinExistence type="predicted"/>
<name>A0A8E2EWA6_9PEZI</name>